<comment type="caution">
    <text evidence="3">The sequence shown here is derived from an EMBL/GenBank/DDBJ whole genome shotgun (WGS) entry which is preliminary data.</text>
</comment>
<dbReference type="SUPFAM" id="SSF54695">
    <property type="entry name" value="POZ domain"/>
    <property type="match status" value="1"/>
</dbReference>
<keyword evidence="4" id="KW-1185">Reference proteome</keyword>
<accession>A0A8H8R663</accession>
<feature type="compositionally biased region" description="Polar residues" evidence="1">
    <location>
        <begin position="115"/>
        <end position="124"/>
    </location>
</feature>
<organism evidence="3 4">
    <name type="scientific">Lachnellula hyalina</name>
    <dbReference type="NCBI Taxonomy" id="1316788"/>
    <lineage>
        <taxon>Eukaryota</taxon>
        <taxon>Fungi</taxon>
        <taxon>Dikarya</taxon>
        <taxon>Ascomycota</taxon>
        <taxon>Pezizomycotina</taxon>
        <taxon>Leotiomycetes</taxon>
        <taxon>Helotiales</taxon>
        <taxon>Lachnaceae</taxon>
        <taxon>Lachnellula</taxon>
    </lineage>
</organism>
<sequence>MPSASQTPVADGPRQPIVFKFPGLELDTRLKVFDQEFHVHSAILRLYSTFFRTFLDSPDKTPAPASALFRYEYVSVVDDDGTWGLEVALERDDQKAVPQDAGSSPTPAEGVPDLKTTTSQSNNKNLKKGRKSQAQMERLAFCRLLYALYRERYTVSSMREFSDIVRLADFYCALPAVSRSVDSVLLHSPELIRQIPASCFMALQIAHKLRHPLLFREALVHVVSGWVEDSTRLDISPELAHVVNTVYNRLQAEAHKVTYDILHATAANETVRKAFENAVKTLESDATTGTARFFLLVYNSYPPPTSLFWCSRSLKAFQTLEKLLSNNMSLARLISAPVHIQAGGPGYERKFLCASIEDHELPWDKEAVDW</sequence>
<dbReference type="OrthoDB" id="2129688at2759"/>
<dbReference type="InterPro" id="IPR011333">
    <property type="entry name" value="SKP1/BTB/POZ_sf"/>
</dbReference>
<evidence type="ECO:0000313" key="4">
    <source>
        <dbReference type="Proteomes" id="UP000431533"/>
    </source>
</evidence>
<dbReference type="CDD" id="cd18186">
    <property type="entry name" value="BTB_POZ_ZBTB_KLHL-like"/>
    <property type="match status" value="1"/>
</dbReference>
<feature type="domain" description="BTB" evidence="2">
    <location>
        <begin position="26"/>
        <end position="57"/>
    </location>
</feature>
<dbReference type="GeneID" id="41983853"/>
<name>A0A8H8R663_9HELO</name>
<protein>
    <recommendedName>
        <fullName evidence="2">BTB domain-containing protein</fullName>
    </recommendedName>
</protein>
<dbReference type="Proteomes" id="UP000431533">
    <property type="component" value="Unassembled WGS sequence"/>
</dbReference>
<dbReference type="EMBL" id="QGMH01000033">
    <property type="protein sequence ID" value="TVY28341.1"/>
    <property type="molecule type" value="Genomic_DNA"/>
</dbReference>
<dbReference type="PANTHER" id="PTHR38119:SF2">
    <property type="entry name" value="TRANSCRIPTION FACTOR DOMAIN-CONTAINING PROTEIN"/>
    <property type="match status" value="1"/>
</dbReference>
<evidence type="ECO:0000256" key="1">
    <source>
        <dbReference type="SAM" id="MobiDB-lite"/>
    </source>
</evidence>
<evidence type="ECO:0000313" key="3">
    <source>
        <dbReference type="EMBL" id="TVY28341.1"/>
    </source>
</evidence>
<dbReference type="PROSITE" id="PS50097">
    <property type="entry name" value="BTB"/>
    <property type="match status" value="1"/>
</dbReference>
<gene>
    <name evidence="3" type="ORF">LHYA1_G003655</name>
</gene>
<proteinExistence type="predicted"/>
<dbReference type="Gene3D" id="3.30.710.10">
    <property type="entry name" value="Potassium Channel Kv1.1, Chain A"/>
    <property type="match status" value="1"/>
</dbReference>
<dbReference type="RefSeq" id="XP_031007129.1">
    <property type="nucleotide sequence ID" value="XM_031148624.1"/>
</dbReference>
<dbReference type="InterPro" id="IPR000210">
    <property type="entry name" value="BTB/POZ_dom"/>
</dbReference>
<reference evidence="3 4" key="1">
    <citation type="submission" date="2018-05" db="EMBL/GenBank/DDBJ databases">
        <title>Genome sequencing and assembly of the regulated plant pathogen Lachnellula willkommii and related sister species for the development of diagnostic species identification markers.</title>
        <authorList>
            <person name="Giroux E."/>
            <person name="Bilodeau G."/>
        </authorList>
    </citation>
    <scope>NUCLEOTIDE SEQUENCE [LARGE SCALE GENOMIC DNA]</scope>
    <source>
        <strain evidence="3 4">CBS 185.66</strain>
    </source>
</reference>
<evidence type="ECO:0000259" key="2">
    <source>
        <dbReference type="PROSITE" id="PS50097"/>
    </source>
</evidence>
<feature type="region of interest" description="Disordered" evidence="1">
    <location>
        <begin position="94"/>
        <end position="131"/>
    </location>
</feature>
<dbReference type="PANTHER" id="PTHR38119">
    <property type="entry name" value="BTB DOMAIN-CONTAINING PROTEIN-RELATED"/>
    <property type="match status" value="1"/>
</dbReference>
<dbReference type="AlphaFoldDB" id="A0A8H8R663"/>